<evidence type="ECO:0000313" key="3">
    <source>
        <dbReference type="Proteomes" id="UP000177501"/>
    </source>
</evidence>
<dbReference type="AlphaFoldDB" id="A0A1F8AY79"/>
<evidence type="ECO:0000256" key="1">
    <source>
        <dbReference type="SAM" id="Phobius"/>
    </source>
</evidence>
<feature type="transmembrane region" description="Helical" evidence="1">
    <location>
        <begin position="83"/>
        <end position="107"/>
    </location>
</feature>
<feature type="transmembrane region" description="Helical" evidence="1">
    <location>
        <begin position="190"/>
        <end position="208"/>
    </location>
</feature>
<dbReference type="Proteomes" id="UP000177501">
    <property type="component" value="Unassembled WGS sequence"/>
</dbReference>
<dbReference type="STRING" id="1802514.A2955_02435"/>
<keyword evidence="1" id="KW-1133">Transmembrane helix</keyword>
<sequence length="1143" mass="132239">MIFKKYSWQLLVVLSSLALVTIWFRGKNLLGAAESALPFYDLQIEYEMTRWSWSTPGVGNSSGNITASFPTYWFLLQIEKRGVPAYLIEAGLFWFLLLVSGMSIGYLSKEFFPKLPQKFIILAVAFYWFNPFVLVNVWNRFLYNHMFFWALIPLAWLLFLKGIRLKDIRFSIYVALVSVVFSYALTSPAFVILLWLLFSHTILFRFLFKENNRVFLIKYFFSNLIFFIIFNLWWLSQTLSFAGTSSYEAAISRYFSSIGNLSTLSSISKSLGKLTDLVRLLHADFIHTGPSWARYYDIFTVRGIQFFAAGSIFWAILKFKKNKEILYLGSLFVISLFLTKGVQGPFGEIFQSVFQKSTIFQVFRNPFEKFGFLLPLSSSLLFTFAIWKISYSRSQEYPDLIGDELSSDMSSSFRENPALLAWGGRHKAKYTFIYYLSLVFLIVIWGFPFWTGLIFTNIKYFGSKELTNYEVRVPSYYENANNFIKETVKDSRFIALPIGDEGITHNWEKSYRGVELTSSLFTTSGISLRTTIPFYNDLASEISVNQLTGNIINITPYANVSHILLRRDIDYRERQMANPSSVEKILEGLVRAGRLKRAFEKGGLIIYEVGDNYSWPKFYSTKNLLLTNEARISELSSFSENFPEEKNAFLYSSSRNDNITFRKSIFFPNNTFFQKVTTPIPKDLTDEDLLSRLFYVKHLPGSFFYPFARIKEKLLEGSQDDYFGRIIYKTGVLDKRAVEIYKLKKEGKNGKIILMAESNFEKEFKNIKSEFTQLISGHTSVESLIKMSLLYQWILLDRVDSDAAHYISEFLTIWGIKPRFELPVSESKYVIFGFKLPESGSYDVDMSGIYVSPLYLDGNLLSEQKPYLEKGEHEVAFFVKDNLIPTDVLEEKEFMISSSADNGWNIKIPPTPTTFMVSFDYRFVEGDSFEVNFFQDIDRENSPILSGGIRKEKMYHGWKRMEKNFTTTPGATNGILKISPTEIVVCKRNLLLVEECSEKKSSFEIQIRNLNVSHVVLPSVTLITENGLFDDTETQIEWKKINPTFYKARVQKKDNENEMIVFSELYNSGWKAVLDDKDWIQEDKHFMVNGYANGWLVDKQGSYEIDIKFAPEDYFKKTKKISVISIALAIIFLIGLEGKKKKK</sequence>
<accession>A0A1F8AY79</accession>
<feature type="transmembrane region" description="Helical" evidence="1">
    <location>
        <begin position="119"/>
        <end position="135"/>
    </location>
</feature>
<comment type="caution">
    <text evidence="2">The sequence shown here is derived from an EMBL/GenBank/DDBJ whole genome shotgun (WGS) entry which is preliminary data.</text>
</comment>
<proteinExistence type="predicted"/>
<feature type="transmembrane region" description="Helical" evidence="1">
    <location>
        <begin position="370"/>
        <end position="387"/>
    </location>
</feature>
<dbReference type="EMBL" id="MGHA01000077">
    <property type="protein sequence ID" value="OGM56590.1"/>
    <property type="molecule type" value="Genomic_DNA"/>
</dbReference>
<feature type="transmembrane region" description="Helical" evidence="1">
    <location>
        <begin position="1121"/>
        <end position="1138"/>
    </location>
</feature>
<name>A0A1F8AY79_9BACT</name>
<feature type="transmembrane region" description="Helical" evidence="1">
    <location>
        <begin position="215"/>
        <end position="235"/>
    </location>
</feature>
<protein>
    <recommendedName>
        <fullName evidence="4">Membrane protein 6-pyruvoyl-tetrahydropterin synthase-related domain-containing protein</fullName>
    </recommendedName>
</protein>
<gene>
    <name evidence="2" type="ORF">A2955_02435</name>
</gene>
<feature type="transmembrane region" description="Helical" evidence="1">
    <location>
        <begin position="432"/>
        <end position="455"/>
    </location>
</feature>
<organism evidence="2 3">
    <name type="scientific">Candidatus Woesebacteria bacterium RIFCSPLOWO2_01_FULL_37_19</name>
    <dbReference type="NCBI Taxonomy" id="1802514"/>
    <lineage>
        <taxon>Bacteria</taxon>
        <taxon>Candidatus Woeseibacteriota</taxon>
    </lineage>
</organism>
<keyword evidence="1" id="KW-0472">Membrane</keyword>
<evidence type="ECO:0008006" key="4">
    <source>
        <dbReference type="Google" id="ProtNLM"/>
    </source>
</evidence>
<reference evidence="2 3" key="1">
    <citation type="journal article" date="2016" name="Nat. Commun.">
        <title>Thousands of microbial genomes shed light on interconnected biogeochemical processes in an aquifer system.</title>
        <authorList>
            <person name="Anantharaman K."/>
            <person name="Brown C.T."/>
            <person name="Hug L.A."/>
            <person name="Sharon I."/>
            <person name="Castelle C.J."/>
            <person name="Probst A.J."/>
            <person name="Thomas B.C."/>
            <person name="Singh A."/>
            <person name="Wilkins M.J."/>
            <person name="Karaoz U."/>
            <person name="Brodie E.L."/>
            <person name="Williams K.H."/>
            <person name="Hubbard S.S."/>
            <person name="Banfield J.F."/>
        </authorList>
    </citation>
    <scope>NUCLEOTIDE SEQUENCE [LARGE SCALE GENOMIC DNA]</scope>
</reference>
<feature type="transmembrane region" description="Helical" evidence="1">
    <location>
        <begin position="298"/>
        <end position="317"/>
    </location>
</feature>
<feature type="transmembrane region" description="Helical" evidence="1">
    <location>
        <begin position="141"/>
        <end position="160"/>
    </location>
</feature>
<evidence type="ECO:0000313" key="2">
    <source>
        <dbReference type="EMBL" id="OGM56590.1"/>
    </source>
</evidence>
<feature type="transmembrane region" description="Helical" evidence="1">
    <location>
        <begin position="167"/>
        <end position="184"/>
    </location>
</feature>
<keyword evidence="1" id="KW-0812">Transmembrane</keyword>
<feature type="transmembrane region" description="Helical" evidence="1">
    <location>
        <begin position="324"/>
        <end position="342"/>
    </location>
</feature>